<dbReference type="AlphaFoldDB" id="A0A9P6JWC0"/>
<keyword evidence="2" id="KW-1185">Reference proteome</keyword>
<accession>A0A9P6JWC0</accession>
<reference evidence="1" key="1">
    <citation type="submission" date="2020-11" db="EMBL/GenBank/DDBJ databases">
        <authorList>
            <consortium name="DOE Joint Genome Institute"/>
            <person name="Ahrendt S."/>
            <person name="Riley R."/>
            <person name="Andreopoulos W."/>
            <person name="Labutti K."/>
            <person name="Pangilinan J."/>
            <person name="Ruiz-Duenas F.J."/>
            <person name="Barrasa J.M."/>
            <person name="Sanchez-Garcia M."/>
            <person name="Camarero S."/>
            <person name="Miyauchi S."/>
            <person name="Serrano A."/>
            <person name="Linde D."/>
            <person name="Babiker R."/>
            <person name="Drula E."/>
            <person name="Ayuso-Fernandez I."/>
            <person name="Pacheco R."/>
            <person name="Padilla G."/>
            <person name="Ferreira P."/>
            <person name="Barriuso J."/>
            <person name="Kellner H."/>
            <person name="Castanera R."/>
            <person name="Alfaro M."/>
            <person name="Ramirez L."/>
            <person name="Pisabarro A.G."/>
            <person name="Kuo A."/>
            <person name="Tritt A."/>
            <person name="Lipzen A."/>
            <person name="He G."/>
            <person name="Yan M."/>
            <person name="Ng V."/>
            <person name="Cullen D."/>
            <person name="Martin F."/>
            <person name="Rosso M.-N."/>
            <person name="Henrissat B."/>
            <person name="Hibbett D."/>
            <person name="Martinez A.T."/>
            <person name="Grigoriev I.V."/>
        </authorList>
    </citation>
    <scope>NUCLEOTIDE SEQUENCE</scope>
    <source>
        <strain evidence="1">CBS 506.95</strain>
    </source>
</reference>
<gene>
    <name evidence="1" type="ORF">CPB83DRAFT_843173</name>
</gene>
<comment type="caution">
    <text evidence="1">The sequence shown here is derived from an EMBL/GenBank/DDBJ whole genome shotgun (WGS) entry which is preliminary data.</text>
</comment>
<evidence type="ECO:0000313" key="1">
    <source>
        <dbReference type="EMBL" id="KAF9534933.1"/>
    </source>
</evidence>
<organism evidence="1 2">
    <name type="scientific">Crepidotus variabilis</name>
    <dbReference type="NCBI Taxonomy" id="179855"/>
    <lineage>
        <taxon>Eukaryota</taxon>
        <taxon>Fungi</taxon>
        <taxon>Dikarya</taxon>
        <taxon>Basidiomycota</taxon>
        <taxon>Agaricomycotina</taxon>
        <taxon>Agaricomycetes</taxon>
        <taxon>Agaricomycetidae</taxon>
        <taxon>Agaricales</taxon>
        <taxon>Agaricineae</taxon>
        <taxon>Crepidotaceae</taxon>
        <taxon>Crepidotus</taxon>
    </lineage>
</organism>
<name>A0A9P6JWC0_9AGAR</name>
<dbReference type="OrthoDB" id="3269297at2759"/>
<protein>
    <submittedName>
        <fullName evidence="1">Uncharacterized protein</fullName>
    </submittedName>
</protein>
<sequence length="129" mass="15002">MVKKALSDNVKRHKQQRAHEFQLKEAAQAYTEGQQGYRVKKSYATVAHEFSVDETTLRRRVNKIGTPMAEFNATKQKLTPIGRWNNMRMPFSRAKRGQIMSWSKPLDTQRAKSLNPAALASWWKILRSR</sequence>
<dbReference type="Proteomes" id="UP000807306">
    <property type="component" value="Unassembled WGS sequence"/>
</dbReference>
<evidence type="ECO:0000313" key="2">
    <source>
        <dbReference type="Proteomes" id="UP000807306"/>
    </source>
</evidence>
<dbReference type="EMBL" id="MU157825">
    <property type="protein sequence ID" value="KAF9534933.1"/>
    <property type="molecule type" value="Genomic_DNA"/>
</dbReference>
<proteinExistence type="predicted"/>